<sequence>MSGGIISKICARSFSRLAGVLPVLALLVATMLTATAATAQDPADYRISVGDALQLDFLDDSEEAFPLTVGGRGNVQLPYLGSFAVAGQTLDQARLAMIAQYAERQILVEPQLDLSIVNLRPFSVIGEVQSPGFFDYRENITIEQAVGLAGGPRQDPGGEEARSLQRVALQGEMVANDSRILRAAVTAARLRAQLAGSDRIAPGDVDVPAVSTPDAALIASLVVQENAIIAAERVHHGEDQALVEGAIEEASKQIDLIIQQISAQTAQIESYDAELASNETLSDRGLVAAPVRAQLLRRVADEQTALLRLETTLAATRRDRAGLERELLSIKFRRTQDWREALANAEVEIAQLRATQDSVLDRIALVEDWSRRTADADRGLRVSFVVRRRTPEGEHETITVTETDTVQPGDVIIVKLQRTETTLSESRGDPLAQDVLIR</sequence>
<dbReference type="InterPro" id="IPR019554">
    <property type="entry name" value="Soluble_ligand-bd"/>
</dbReference>
<dbReference type="GO" id="GO:0015159">
    <property type="term" value="F:polysaccharide transmembrane transporter activity"/>
    <property type="evidence" value="ECO:0007669"/>
    <property type="project" value="InterPro"/>
</dbReference>
<evidence type="ECO:0000259" key="4">
    <source>
        <dbReference type="Pfam" id="PF02563"/>
    </source>
</evidence>
<feature type="signal peptide" evidence="3">
    <location>
        <begin position="1"/>
        <end position="39"/>
    </location>
</feature>
<feature type="chain" id="PRO_5014688268" evidence="3">
    <location>
        <begin position="40"/>
        <end position="438"/>
    </location>
</feature>
<keyword evidence="2" id="KW-0175">Coiled coil</keyword>
<dbReference type="InterPro" id="IPR003715">
    <property type="entry name" value="Poly_export_N"/>
</dbReference>
<dbReference type="KEGG" id="paru:CYR75_08315"/>
<evidence type="ECO:0000256" key="1">
    <source>
        <dbReference type="ARBA" id="ARBA00022729"/>
    </source>
</evidence>
<evidence type="ECO:0000256" key="3">
    <source>
        <dbReference type="SAM" id="SignalP"/>
    </source>
</evidence>
<dbReference type="Pfam" id="PF02563">
    <property type="entry name" value="Poly_export"/>
    <property type="match status" value="1"/>
</dbReference>
<dbReference type="OrthoDB" id="197007at2"/>
<name>A0A2K9MIA8_9RHOB</name>
<evidence type="ECO:0000259" key="6">
    <source>
        <dbReference type="Pfam" id="PF25994"/>
    </source>
</evidence>
<dbReference type="EMBL" id="CP025583">
    <property type="protein sequence ID" value="AUM74275.1"/>
    <property type="molecule type" value="Genomic_DNA"/>
</dbReference>
<evidence type="ECO:0000256" key="2">
    <source>
        <dbReference type="SAM" id="Coils"/>
    </source>
</evidence>
<dbReference type="Pfam" id="PF25994">
    <property type="entry name" value="HH_AprE"/>
    <property type="match status" value="1"/>
</dbReference>
<dbReference type="Proteomes" id="UP000234882">
    <property type="component" value="Chromosome"/>
</dbReference>
<organism evidence="7 8">
    <name type="scientific">Paracoccus jeotgali</name>
    <dbReference type="NCBI Taxonomy" id="2065379"/>
    <lineage>
        <taxon>Bacteria</taxon>
        <taxon>Pseudomonadati</taxon>
        <taxon>Pseudomonadota</taxon>
        <taxon>Alphaproteobacteria</taxon>
        <taxon>Rhodobacterales</taxon>
        <taxon>Paracoccaceae</taxon>
        <taxon>Paracoccus</taxon>
    </lineage>
</organism>
<evidence type="ECO:0000313" key="8">
    <source>
        <dbReference type="Proteomes" id="UP000234882"/>
    </source>
</evidence>
<proteinExistence type="predicted"/>
<evidence type="ECO:0000313" key="7">
    <source>
        <dbReference type="EMBL" id="AUM74275.1"/>
    </source>
</evidence>
<keyword evidence="8" id="KW-1185">Reference proteome</keyword>
<feature type="domain" description="AprE-like long alpha-helical hairpin" evidence="6">
    <location>
        <begin position="177"/>
        <end position="356"/>
    </location>
</feature>
<accession>A0A2K9MIA8</accession>
<evidence type="ECO:0000259" key="5">
    <source>
        <dbReference type="Pfam" id="PF10531"/>
    </source>
</evidence>
<dbReference type="Gene3D" id="3.30.1950.10">
    <property type="entry name" value="wza like domain"/>
    <property type="match status" value="1"/>
</dbReference>
<dbReference type="PANTHER" id="PTHR33619:SF3">
    <property type="entry name" value="POLYSACCHARIDE EXPORT PROTEIN GFCE-RELATED"/>
    <property type="match status" value="1"/>
</dbReference>
<dbReference type="InterPro" id="IPR058781">
    <property type="entry name" value="HH_AprE-like"/>
</dbReference>
<dbReference type="RefSeq" id="WP_101499621.1">
    <property type="nucleotide sequence ID" value="NZ_CP025583.1"/>
</dbReference>
<reference evidence="8" key="1">
    <citation type="submission" date="2017-12" db="EMBL/GenBank/DDBJ databases">
        <title>Genomic analysis of Paracoccus sp. CBA4604.</title>
        <authorList>
            <person name="Roh S.W."/>
            <person name="Kim J.Y."/>
            <person name="Kim J.S."/>
        </authorList>
    </citation>
    <scope>NUCLEOTIDE SEQUENCE [LARGE SCALE GENOMIC DNA]</scope>
    <source>
        <strain evidence="8">CBA4604</strain>
    </source>
</reference>
<dbReference type="AlphaFoldDB" id="A0A2K9MIA8"/>
<feature type="domain" description="Soluble ligand binding" evidence="5">
    <location>
        <begin position="123"/>
        <end position="173"/>
    </location>
</feature>
<dbReference type="InterPro" id="IPR049712">
    <property type="entry name" value="Poly_export"/>
</dbReference>
<keyword evidence="1 3" id="KW-0732">Signal</keyword>
<feature type="coiled-coil region" evidence="2">
    <location>
        <begin position="306"/>
        <end position="362"/>
    </location>
</feature>
<feature type="domain" description="Polysaccharide export protein N-terminal" evidence="4">
    <location>
        <begin position="40"/>
        <end position="116"/>
    </location>
</feature>
<dbReference type="Pfam" id="PF10531">
    <property type="entry name" value="SLBB"/>
    <property type="match status" value="1"/>
</dbReference>
<protein>
    <submittedName>
        <fullName evidence="7">Uncharacterized protein</fullName>
    </submittedName>
</protein>
<gene>
    <name evidence="7" type="ORF">CYR75_08315</name>
</gene>
<dbReference type="PANTHER" id="PTHR33619">
    <property type="entry name" value="POLYSACCHARIDE EXPORT PROTEIN GFCE-RELATED"/>
    <property type="match status" value="1"/>
</dbReference>